<protein>
    <submittedName>
        <fullName evidence="2">Uncharacterized protein</fullName>
    </submittedName>
</protein>
<organism evidence="2 3">
    <name type="scientific">Purpureocillium lilacinum</name>
    <name type="common">Paecilomyces lilacinus</name>
    <dbReference type="NCBI Taxonomy" id="33203"/>
    <lineage>
        <taxon>Eukaryota</taxon>
        <taxon>Fungi</taxon>
        <taxon>Dikarya</taxon>
        <taxon>Ascomycota</taxon>
        <taxon>Pezizomycotina</taxon>
        <taxon>Sordariomycetes</taxon>
        <taxon>Hypocreomycetidae</taxon>
        <taxon>Hypocreales</taxon>
        <taxon>Ophiocordycipitaceae</taxon>
        <taxon>Purpureocillium</taxon>
    </lineage>
</organism>
<dbReference type="AlphaFoldDB" id="A0A2U3DUN4"/>
<feature type="region of interest" description="Disordered" evidence="1">
    <location>
        <begin position="1"/>
        <end position="20"/>
    </location>
</feature>
<proteinExistence type="predicted"/>
<evidence type="ECO:0000256" key="1">
    <source>
        <dbReference type="SAM" id="MobiDB-lite"/>
    </source>
</evidence>
<name>A0A2U3DUN4_PURLI</name>
<sequence length="238" mass="26579">MVLEKLFRGRSGRSDDSSDGEELYYCPVVTCHTLKQLSDPRKASAVKTWIERDVLGLLVGPGKEADLKGIRRPEKHFSTINNILAESMDILEIQNGFLFSWRCELPTNRKPHRSIPRSTSQTVDGIARWCWIMGTPGVLPTDQSPTCRFCGGQTSHCAAVMDRSYERAFGDFLAYRMETPKFDSFSEKQRAAFSIAVTLATLQVVATELGITAAANQLRLILASWLPILLTAWKAHEG</sequence>
<comment type="caution">
    <text evidence="2">The sequence shown here is derived from an EMBL/GenBank/DDBJ whole genome shotgun (WGS) entry which is preliminary data.</text>
</comment>
<reference evidence="2 3" key="1">
    <citation type="journal article" date="2016" name="Front. Microbiol.">
        <title>Genome and transcriptome sequences reveal the specific parasitism of the nematophagous Purpureocillium lilacinum 36-1.</title>
        <authorList>
            <person name="Xie J."/>
            <person name="Li S."/>
            <person name="Mo C."/>
            <person name="Xiao X."/>
            <person name="Peng D."/>
            <person name="Wang G."/>
            <person name="Xiao Y."/>
        </authorList>
    </citation>
    <scope>NUCLEOTIDE SEQUENCE [LARGE SCALE GENOMIC DNA]</scope>
    <source>
        <strain evidence="2 3">36-1</strain>
    </source>
</reference>
<evidence type="ECO:0000313" key="3">
    <source>
        <dbReference type="Proteomes" id="UP000245956"/>
    </source>
</evidence>
<accession>A0A2U3DUN4</accession>
<dbReference type="EMBL" id="LCWV01000028">
    <property type="protein sequence ID" value="PWI65960.1"/>
    <property type="molecule type" value="Genomic_DNA"/>
</dbReference>
<dbReference type="Proteomes" id="UP000245956">
    <property type="component" value="Unassembled WGS sequence"/>
</dbReference>
<evidence type="ECO:0000313" key="2">
    <source>
        <dbReference type="EMBL" id="PWI65960.1"/>
    </source>
</evidence>
<gene>
    <name evidence="2" type="ORF">PCL_05438</name>
</gene>